<gene>
    <name evidence="2" type="ORF">NK718_11795</name>
</gene>
<reference evidence="2 3" key="1">
    <citation type="submission" date="2022-07" db="EMBL/GenBank/DDBJ databases">
        <authorList>
            <person name="Li W.-J."/>
            <person name="Deng Q.-Q."/>
        </authorList>
    </citation>
    <scope>NUCLEOTIDE SEQUENCE [LARGE SCALE GENOMIC DNA]</scope>
    <source>
        <strain evidence="2 3">SYSU M60028</strain>
    </source>
</reference>
<name>A0ABT1LE56_9HYPH</name>
<dbReference type="Proteomes" id="UP001205890">
    <property type="component" value="Unassembled WGS sequence"/>
</dbReference>
<evidence type="ECO:0000313" key="3">
    <source>
        <dbReference type="Proteomes" id="UP001205890"/>
    </source>
</evidence>
<keyword evidence="3" id="KW-1185">Reference proteome</keyword>
<proteinExistence type="predicted"/>
<dbReference type="Pfam" id="PF06078">
    <property type="entry name" value="DUF937"/>
    <property type="match status" value="1"/>
</dbReference>
<dbReference type="RefSeq" id="WP_254742237.1">
    <property type="nucleotide sequence ID" value="NZ_JANCLU010000010.1"/>
</dbReference>
<comment type="caution">
    <text evidence="2">The sequence shown here is derived from an EMBL/GenBank/DDBJ whole genome shotgun (WGS) entry which is preliminary data.</text>
</comment>
<sequence>MVNLFELMQRAQGGDAVQAMARQFGLSPPQAESAVDALLPAFAIALQRALQDPAAAMRLMATLAQAQQQALLATAAQALSPERKEATPGIDAMAAFFGSGELARAIAAQAAAASGLAPQTMQQLMPAMAGMLAAGLARSMAEGGFAAMFAPMMAGFGAGAPQAGLAGGLAAYQEMMTRMMQAAMAPAEPRPEPRPEPAAAPFDPAAFAAMMGRMFGAPQPEAAAEPEPEPPPPPPTSSDLGYEALSRMVETGRAAQEEQVKAMQGLFNRMMESSGKP</sequence>
<organism evidence="2 3">
    <name type="scientific">Alsobacter ponti</name>
    <dbReference type="NCBI Taxonomy" id="2962936"/>
    <lineage>
        <taxon>Bacteria</taxon>
        <taxon>Pseudomonadati</taxon>
        <taxon>Pseudomonadota</taxon>
        <taxon>Alphaproteobacteria</taxon>
        <taxon>Hyphomicrobiales</taxon>
        <taxon>Alsobacteraceae</taxon>
        <taxon>Alsobacter</taxon>
    </lineage>
</organism>
<protein>
    <submittedName>
        <fullName evidence="2">DUF937 domain-containing protein</fullName>
    </submittedName>
</protein>
<dbReference type="InterPro" id="IPR009282">
    <property type="entry name" value="DUF937"/>
</dbReference>
<feature type="region of interest" description="Disordered" evidence="1">
    <location>
        <begin position="219"/>
        <end position="256"/>
    </location>
</feature>
<accession>A0ABT1LE56</accession>
<evidence type="ECO:0000256" key="1">
    <source>
        <dbReference type="SAM" id="MobiDB-lite"/>
    </source>
</evidence>
<evidence type="ECO:0000313" key="2">
    <source>
        <dbReference type="EMBL" id="MCP8939201.1"/>
    </source>
</evidence>
<dbReference type="EMBL" id="JANCLU010000010">
    <property type="protein sequence ID" value="MCP8939201.1"/>
    <property type="molecule type" value="Genomic_DNA"/>
</dbReference>